<evidence type="ECO:0000313" key="2">
    <source>
        <dbReference type="Proteomes" id="UP000215914"/>
    </source>
</evidence>
<keyword evidence="2" id="KW-1185">Reference proteome</keyword>
<dbReference type="AlphaFoldDB" id="A0A9K3ECG2"/>
<evidence type="ECO:0000313" key="1">
    <source>
        <dbReference type="EMBL" id="KAF5770318.1"/>
    </source>
</evidence>
<comment type="caution">
    <text evidence="1">The sequence shown here is derived from an EMBL/GenBank/DDBJ whole genome shotgun (WGS) entry which is preliminary data.</text>
</comment>
<organism evidence="1 2">
    <name type="scientific">Helianthus annuus</name>
    <name type="common">Common sunflower</name>
    <dbReference type="NCBI Taxonomy" id="4232"/>
    <lineage>
        <taxon>Eukaryota</taxon>
        <taxon>Viridiplantae</taxon>
        <taxon>Streptophyta</taxon>
        <taxon>Embryophyta</taxon>
        <taxon>Tracheophyta</taxon>
        <taxon>Spermatophyta</taxon>
        <taxon>Magnoliopsida</taxon>
        <taxon>eudicotyledons</taxon>
        <taxon>Gunneridae</taxon>
        <taxon>Pentapetalae</taxon>
        <taxon>asterids</taxon>
        <taxon>campanulids</taxon>
        <taxon>Asterales</taxon>
        <taxon>Asteraceae</taxon>
        <taxon>Asteroideae</taxon>
        <taxon>Heliantheae alliance</taxon>
        <taxon>Heliantheae</taxon>
        <taxon>Helianthus</taxon>
    </lineage>
</organism>
<name>A0A9K3ECG2_HELAN</name>
<dbReference type="EMBL" id="MNCJ02000329">
    <property type="protein sequence ID" value="KAF5770318.1"/>
    <property type="molecule type" value="Genomic_DNA"/>
</dbReference>
<proteinExistence type="predicted"/>
<sequence>MFKVPITFVFLDRIVLIMNRGSRTSQMIDLINLQQNRLNHIMPN</sequence>
<dbReference type="Proteomes" id="UP000215914">
    <property type="component" value="Unassembled WGS sequence"/>
</dbReference>
<gene>
    <name evidence="1" type="ORF">HanXRQr2_Chr14g0658101</name>
</gene>
<dbReference type="Gramene" id="mRNA:HanXRQr2_Chr14g0658101">
    <property type="protein sequence ID" value="mRNA:HanXRQr2_Chr14g0658101"/>
    <property type="gene ID" value="HanXRQr2_Chr14g0658101"/>
</dbReference>
<reference evidence="1" key="1">
    <citation type="journal article" date="2017" name="Nature">
        <title>The sunflower genome provides insights into oil metabolism, flowering and Asterid evolution.</title>
        <authorList>
            <person name="Badouin H."/>
            <person name="Gouzy J."/>
            <person name="Grassa C.J."/>
            <person name="Murat F."/>
            <person name="Staton S.E."/>
            <person name="Cottret L."/>
            <person name="Lelandais-Briere C."/>
            <person name="Owens G.L."/>
            <person name="Carrere S."/>
            <person name="Mayjonade B."/>
            <person name="Legrand L."/>
            <person name="Gill N."/>
            <person name="Kane N.C."/>
            <person name="Bowers J.E."/>
            <person name="Hubner S."/>
            <person name="Bellec A."/>
            <person name="Berard A."/>
            <person name="Berges H."/>
            <person name="Blanchet N."/>
            <person name="Boniface M.C."/>
            <person name="Brunel D."/>
            <person name="Catrice O."/>
            <person name="Chaidir N."/>
            <person name="Claudel C."/>
            <person name="Donnadieu C."/>
            <person name="Faraut T."/>
            <person name="Fievet G."/>
            <person name="Helmstetter N."/>
            <person name="King M."/>
            <person name="Knapp S.J."/>
            <person name="Lai Z."/>
            <person name="Le Paslier M.C."/>
            <person name="Lippi Y."/>
            <person name="Lorenzon L."/>
            <person name="Mandel J.R."/>
            <person name="Marage G."/>
            <person name="Marchand G."/>
            <person name="Marquand E."/>
            <person name="Bret-Mestries E."/>
            <person name="Morien E."/>
            <person name="Nambeesan S."/>
            <person name="Nguyen T."/>
            <person name="Pegot-Espagnet P."/>
            <person name="Pouilly N."/>
            <person name="Raftis F."/>
            <person name="Sallet E."/>
            <person name="Schiex T."/>
            <person name="Thomas J."/>
            <person name="Vandecasteele C."/>
            <person name="Vares D."/>
            <person name="Vear F."/>
            <person name="Vautrin S."/>
            <person name="Crespi M."/>
            <person name="Mangin B."/>
            <person name="Burke J.M."/>
            <person name="Salse J."/>
            <person name="Munos S."/>
            <person name="Vincourt P."/>
            <person name="Rieseberg L.H."/>
            <person name="Langlade N.B."/>
        </authorList>
    </citation>
    <scope>NUCLEOTIDE SEQUENCE</scope>
    <source>
        <tissue evidence="1">Leaves</tissue>
    </source>
</reference>
<reference evidence="1" key="2">
    <citation type="submission" date="2020-06" db="EMBL/GenBank/DDBJ databases">
        <title>Helianthus annuus Genome sequencing and assembly Release 2.</title>
        <authorList>
            <person name="Gouzy J."/>
            <person name="Langlade N."/>
            <person name="Munos S."/>
        </authorList>
    </citation>
    <scope>NUCLEOTIDE SEQUENCE</scope>
    <source>
        <tissue evidence="1">Leaves</tissue>
    </source>
</reference>
<accession>A0A9K3ECG2</accession>
<protein>
    <submittedName>
        <fullName evidence="1">Uncharacterized protein</fullName>
    </submittedName>
</protein>